<dbReference type="GO" id="GO:0003729">
    <property type="term" value="F:mRNA binding"/>
    <property type="evidence" value="ECO:0007669"/>
    <property type="project" value="UniProtKB-ARBA"/>
</dbReference>
<dbReference type="InterPro" id="IPR002885">
    <property type="entry name" value="PPR_rpt"/>
</dbReference>
<evidence type="ECO:0000313" key="6">
    <source>
        <dbReference type="Proteomes" id="UP000288805"/>
    </source>
</evidence>
<feature type="domain" description="DYW" evidence="4">
    <location>
        <begin position="548"/>
        <end position="640"/>
    </location>
</feature>
<dbReference type="FunFam" id="1.25.40.10:FF:000333">
    <property type="entry name" value="Pentatricopeptide repeat-containing protein"/>
    <property type="match status" value="1"/>
</dbReference>
<accession>A0A438HRU3</accession>
<evidence type="ECO:0000313" key="5">
    <source>
        <dbReference type="EMBL" id="RVW87181.1"/>
    </source>
</evidence>
<dbReference type="AlphaFoldDB" id="A0A438HRU3"/>
<feature type="repeat" description="PPR" evidence="3">
    <location>
        <begin position="232"/>
        <end position="266"/>
    </location>
</feature>
<keyword evidence="2" id="KW-0677">Repeat</keyword>
<dbReference type="Pfam" id="PF20431">
    <property type="entry name" value="E_motif"/>
    <property type="match status" value="1"/>
</dbReference>
<dbReference type="EMBL" id="QGNW01000186">
    <property type="protein sequence ID" value="RVW87181.1"/>
    <property type="molecule type" value="Genomic_DNA"/>
</dbReference>
<dbReference type="NCBIfam" id="TIGR00756">
    <property type="entry name" value="PPR"/>
    <property type="match status" value="5"/>
</dbReference>
<proteinExistence type="inferred from homology"/>
<dbReference type="PANTHER" id="PTHR47926">
    <property type="entry name" value="PENTATRICOPEPTIDE REPEAT-CONTAINING PROTEIN"/>
    <property type="match status" value="1"/>
</dbReference>
<sequence>MIGKKVMSLLQNATKLNQIIQIHALIIKTSLDGNNFVLAKLLRRLFACSSTNDLPYARSVFDEIPSPDTFIWNTMIRAYLNSQNPQESMSLFFQMRLQECIPIDSYSLSLVIQACGRLKDLGNGQKLHTQVLKIGLGSDLFVETALIEMYAKFGDIEIARKILDEMAHPDLVPYNVLLAEYVRVGEINLAHDLFDRMPERDLVSWNTMIHGHASLGDVGTAKKLFDRTCERDLISWSSMIAAYAKTRQFNEALRLFHEMQLANVLPDKVTMVSVLSACGDVGALGMGKMIHECIERNRIEIDLKLGTSLVDMYAKCGDIDNSLRVFNGMNNRDVFSWSAMIMGLANHGFGELALDHFSKMISEDIKPNDVTFIGVLSACSHIGLVDEGWTYFTSMSKVYGVSPKIEHYGCVVDILGRAGRLQEAKELIGSMPFAPDAIVWRALLGACRIYKNVEIAEEATVNLLELEPHVDGNYVLLSNIYSQAKEWDKVVNVRRMMKNINIQKVPGSSSIEVDNAVHEFVAGDQSHPESKKILRMLSEITARLKANGYAPFTASVLQDFDEKEKENALTHHSEKLAIAFGLLSTTPGSTIRIVKNLRVCDDCHIAIKLISRTYKRRIIVRDRNRFHHFVNGSCSCKDYW</sequence>
<dbReference type="Pfam" id="PF13041">
    <property type="entry name" value="PPR_2"/>
    <property type="match status" value="2"/>
</dbReference>
<feature type="repeat" description="PPR" evidence="3">
    <location>
        <begin position="68"/>
        <end position="102"/>
    </location>
</feature>
<comment type="similarity">
    <text evidence="1">Belongs to the PPR family. PCMP-H subfamily.</text>
</comment>
<dbReference type="PROSITE" id="PS51375">
    <property type="entry name" value="PPR"/>
    <property type="match status" value="4"/>
</dbReference>
<feature type="repeat" description="PPR" evidence="3">
    <location>
        <begin position="170"/>
        <end position="204"/>
    </location>
</feature>
<evidence type="ECO:0000259" key="4">
    <source>
        <dbReference type="Pfam" id="PF14432"/>
    </source>
</evidence>
<evidence type="ECO:0000256" key="1">
    <source>
        <dbReference type="ARBA" id="ARBA00006643"/>
    </source>
</evidence>
<dbReference type="InterPro" id="IPR046960">
    <property type="entry name" value="PPR_At4g14850-like_plant"/>
</dbReference>
<dbReference type="InterPro" id="IPR046848">
    <property type="entry name" value="E_motif"/>
</dbReference>
<evidence type="ECO:0000256" key="2">
    <source>
        <dbReference type="ARBA" id="ARBA00022737"/>
    </source>
</evidence>
<comment type="caution">
    <text evidence="5">The sequence shown here is derived from an EMBL/GenBank/DDBJ whole genome shotgun (WGS) entry which is preliminary data.</text>
</comment>
<dbReference type="PANTHER" id="PTHR47926:SF344">
    <property type="entry name" value="OS07G0636900 PROTEIN"/>
    <property type="match status" value="1"/>
</dbReference>
<dbReference type="Pfam" id="PF14432">
    <property type="entry name" value="DYW_deaminase"/>
    <property type="match status" value="1"/>
</dbReference>
<reference evidence="5 6" key="1">
    <citation type="journal article" date="2018" name="PLoS Genet.">
        <title>Population sequencing reveals clonal diversity and ancestral inbreeding in the grapevine cultivar Chardonnay.</title>
        <authorList>
            <person name="Roach M.J."/>
            <person name="Johnson D.L."/>
            <person name="Bohlmann J."/>
            <person name="van Vuuren H.J."/>
            <person name="Jones S.J."/>
            <person name="Pretorius I.S."/>
            <person name="Schmidt S.A."/>
            <person name="Borneman A.R."/>
        </authorList>
    </citation>
    <scope>NUCLEOTIDE SEQUENCE [LARGE SCALE GENOMIC DNA]</scope>
    <source>
        <strain evidence="6">cv. Chardonnay</strain>
        <tissue evidence="5">Leaf</tissue>
    </source>
</reference>
<dbReference type="GO" id="GO:0009451">
    <property type="term" value="P:RNA modification"/>
    <property type="evidence" value="ECO:0007669"/>
    <property type="project" value="InterPro"/>
</dbReference>
<dbReference type="Pfam" id="PF01535">
    <property type="entry name" value="PPR"/>
    <property type="match status" value="5"/>
</dbReference>
<dbReference type="Proteomes" id="UP000288805">
    <property type="component" value="Unassembled WGS sequence"/>
</dbReference>
<organism evidence="5 6">
    <name type="scientific">Vitis vinifera</name>
    <name type="common">Grape</name>
    <dbReference type="NCBI Taxonomy" id="29760"/>
    <lineage>
        <taxon>Eukaryota</taxon>
        <taxon>Viridiplantae</taxon>
        <taxon>Streptophyta</taxon>
        <taxon>Embryophyta</taxon>
        <taxon>Tracheophyta</taxon>
        <taxon>Spermatophyta</taxon>
        <taxon>Magnoliopsida</taxon>
        <taxon>eudicotyledons</taxon>
        <taxon>Gunneridae</taxon>
        <taxon>Pentapetalae</taxon>
        <taxon>rosids</taxon>
        <taxon>Vitales</taxon>
        <taxon>Vitaceae</taxon>
        <taxon>Viteae</taxon>
        <taxon>Vitis</taxon>
    </lineage>
</organism>
<dbReference type="FunFam" id="1.25.40.10:FF:000470">
    <property type="entry name" value="Pentatricopeptide repeat-containing protein At5g66520"/>
    <property type="match status" value="1"/>
</dbReference>
<dbReference type="InterPro" id="IPR011990">
    <property type="entry name" value="TPR-like_helical_dom_sf"/>
</dbReference>
<dbReference type="FunFam" id="1.25.40.10:FF:000690">
    <property type="entry name" value="Pentatricopeptide repeat-containing protein"/>
    <property type="match status" value="1"/>
</dbReference>
<feature type="repeat" description="PPR" evidence="3">
    <location>
        <begin position="333"/>
        <end position="367"/>
    </location>
</feature>
<dbReference type="InterPro" id="IPR032867">
    <property type="entry name" value="DYW_dom"/>
</dbReference>
<evidence type="ECO:0000256" key="3">
    <source>
        <dbReference type="PROSITE-ProRule" id="PRU00708"/>
    </source>
</evidence>
<dbReference type="Gene3D" id="1.25.40.10">
    <property type="entry name" value="Tetratricopeptide repeat domain"/>
    <property type="match status" value="4"/>
</dbReference>
<gene>
    <name evidence="5" type="primary">PCMP-H61_26</name>
    <name evidence="5" type="ORF">CK203_026960</name>
</gene>
<dbReference type="InterPro" id="IPR046849">
    <property type="entry name" value="E2_motif"/>
</dbReference>
<dbReference type="Pfam" id="PF20430">
    <property type="entry name" value="Eplus_motif"/>
    <property type="match status" value="1"/>
</dbReference>
<dbReference type="GO" id="GO:0008270">
    <property type="term" value="F:zinc ion binding"/>
    <property type="evidence" value="ECO:0007669"/>
    <property type="project" value="InterPro"/>
</dbReference>
<protein>
    <submittedName>
        <fullName evidence="5">Pentatricopeptide repeat-containing protein</fullName>
    </submittedName>
</protein>
<name>A0A438HRU3_VITVI</name>